<evidence type="ECO:0000256" key="1">
    <source>
        <dbReference type="SAM" id="MobiDB-lite"/>
    </source>
</evidence>
<protein>
    <submittedName>
        <fullName evidence="2">Uncharacterized protein</fullName>
    </submittedName>
</protein>
<keyword evidence="3" id="KW-1185">Reference proteome</keyword>
<dbReference type="Proteomes" id="UP000299102">
    <property type="component" value="Unassembled WGS sequence"/>
</dbReference>
<proteinExistence type="predicted"/>
<dbReference type="AlphaFoldDB" id="A0A4C1TQD7"/>
<feature type="region of interest" description="Disordered" evidence="1">
    <location>
        <begin position="99"/>
        <end position="118"/>
    </location>
</feature>
<accession>A0A4C1TQD7</accession>
<organism evidence="2 3">
    <name type="scientific">Eumeta variegata</name>
    <name type="common">Bagworm moth</name>
    <name type="synonym">Eumeta japonica</name>
    <dbReference type="NCBI Taxonomy" id="151549"/>
    <lineage>
        <taxon>Eukaryota</taxon>
        <taxon>Metazoa</taxon>
        <taxon>Ecdysozoa</taxon>
        <taxon>Arthropoda</taxon>
        <taxon>Hexapoda</taxon>
        <taxon>Insecta</taxon>
        <taxon>Pterygota</taxon>
        <taxon>Neoptera</taxon>
        <taxon>Endopterygota</taxon>
        <taxon>Lepidoptera</taxon>
        <taxon>Glossata</taxon>
        <taxon>Ditrysia</taxon>
        <taxon>Tineoidea</taxon>
        <taxon>Psychidae</taxon>
        <taxon>Oiketicinae</taxon>
        <taxon>Eumeta</taxon>
    </lineage>
</organism>
<gene>
    <name evidence="2" type="ORF">EVAR_9885_1</name>
</gene>
<evidence type="ECO:0000313" key="3">
    <source>
        <dbReference type="Proteomes" id="UP000299102"/>
    </source>
</evidence>
<sequence length="118" mass="13010">MFSHNLRSAHDSPTFYKGEPLKGYSLGKCVASTSINVHITEDTNAVFANRPYRQQPRGGGFQRALARFALKILTNFSTSLGMFVRIRTALTIVPCSSLDSVTSTRDTPGRRDAQFGKP</sequence>
<feature type="compositionally biased region" description="Basic and acidic residues" evidence="1">
    <location>
        <begin position="107"/>
        <end position="118"/>
    </location>
</feature>
<evidence type="ECO:0000313" key="2">
    <source>
        <dbReference type="EMBL" id="GBP16168.1"/>
    </source>
</evidence>
<dbReference type="EMBL" id="BGZK01000077">
    <property type="protein sequence ID" value="GBP16168.1"/>
    <property type="molecule type" value="Genomic_DNA"/>
</dbReference>
<reference evidence="2 3" key="1">
    <citation type="journal article" date="2019" name="Commun. Biol.">
        <title>The bagworm genome reveals a unique fibroin gene that provides high tensile strength.</title>
        <authorList>
            <person name="Kono N."/>
            <person name="Nakamura H."/>
            <person name="Ohtoshi R."/>
            <person name="Tomita M."/>
            <person name="Numata K."/>
            <person name="Arakawa K."/>
        </authorList>
    </citation>
    <scope>NUCLEOTIDE SEQUENCE [LARGE SCALE GENOMIC DNA]</scope>
</reference>
<comment type="caution">
    <text evidence="2">The sequence shown here is derived from an EMBL/GenBank/DDBJ whole genome shotgun (WGS) entry which is preliminary data.</text>
</comment>
<name>A0A4C1TQD7_EUMVA</name>